<dbReference type="PIRSF" id="PIRSF037565">
    <property type="entry name" value="RRNA_m2G_Mtase_RsmD_prd"/>
    <property type="match status" value="1"/>
</dbReference>
<dbReference type="EMBL" id="RQXV01000004">
    <property type="protein sequence ID" value="RRC99534.1"/>
    <property type="molecule type" value="Genomic_DNA"/>
</dbReference>
<keyword evidence="2 6" id="KW-0698">rRNA processing</keyword>
<dbReference type="GO" id="GO:0003676">
    <property type="term" value="F:nucleic acid binding"/>
    <property type="evidence" value="ECO:0007669"/>
    <property type="project" value="InterPro"/>
</dbReference>
<evidence type="ECO:0000259" key="7">
    <source>
        <dbReference type="Pfam" id="PF05175"/>
    </source>
</evidence>
<dbReference type="InterPro" id="IPR007848">
    <property type="entry name" value="Small_mtfrase_dom"/>
</dbReference>
<comment type="caution">
    <text evidence="9">The sequence shown here is derived from an EMBL/GenBank/DDBJ whole genome shotgun (WGS) entry which is preliminary data.</text>
</comment>
<evidence type="ECO:0000256" key="3">
    <source>
        <dbReference type="ARBA" id="ARBA00022603"/>
    </source>
</evidence>
<dbReference type="Pfam" id="PF26049">
    <property type="entry name" value="RLMG_N"/>
    <property type="match status" value="1"/>
</dbReference>
<evidence type="ECO:0000256" key="1">
    <source>
        <dbReference type="ARBA" id="ARBA00022490"/>
    </source>
</evidence>
<dbReference type="EC" id="2.1.1.174" evidence="6"/>
<dbReference type="RefSeq" id="WP_124925724.1">
    <property type="nucleotide sequence ID" value="NZ_BMOH01000006.1"/>
</dbReference>
<comment type="catalytic activity">
    <reaction evidence="6">
        <text>guanosine(1835) in 23S rRNA + S-adenosyl-L-methionine = N(2)-methylguanosine(1835) in 23S rRNA + S-adenosyl-L-homocysteine + H(+)</text>
        <dbReference type="Rhea" id="RHEA:42744"/>
        <dbReference type="Rhea" id="RHEA-COMP:10217"/>
        <dbReference type="Rhea" id="RHEA-COMP:10218"/>
        <dbReference type="ChEBI" id="CHEBI:15378"/>
        <dbReference type="ChEBI" id="CHEBI:57856"/>
        <dbReference type="ChEBI" id="CHEBI:59789"/>
        <dbReference type="ChEBI" id="CHEBI:74269"/>
        <dbReference type="ChEBI" id="CHEBI:74481"/>
        <dbReference type="EC" id="2.1.1.174"/>
    </reaction>
</comment>
<keyword evidence="3 6" id="KW-0489">Methyltransferase</keyword>
<feature type="domain" description="Methyltransferase small" evidence="7">
    <location>
        <begin position="208"/>
        <end position="378"/>
    </location>
</feature>
<dbReference type="SUPFAM" id="SSF53335">
    <property type="entry name" value="S-adenosyl-L-methionine-dependent methyltransferases"/>
    <property type="match status" value="1"/>
</dbReference>
<evidence type="ECO:0000256" key="2">
    <source>
        <dbReference type="ARBA" id="ARBA00022552"/>
    </source>
</evidence>
<accession>A0A3P1SRK8</accession>
<evidence type="ECO:0000256" key="4">
    <source>
        <dbReference type="ARBA" id="ARBA00022679"/>
    </source>
</evidence>
<dbReference type="Pfam" id="PF05175">
    <property type="entry name" value="MTS"/>
    <property type="match status" value="1"/>
</dbReference>
<dbReference type="InterPro" id="IPR002052">
    <property type="entry name" value="DNA_methylase_N6_adenine_CS"/>
</dbReference>
<dbReference type="PROSITE" id="PS00092">
    <property type="entry name" value="N6_MTASE"/>
    <property type="match status" value="1"/>
</dbReference>
<dbReference type="InterPro" id="IPR017237">
    <property type="entry name" value="RLMG"/>
</dbReference>
<sequence length="381" mass="42754">MDTLTVPQGNFQLARFPVRNKETLRAWDASDEYLLHQLSEEGYPSHDSRVLICNDSFGAISIALADNLPTMQTDSFISQQATLNNLRINDLPESSVAHINSLTSLSSVLPKDAKFDLLIIKITKSLAQLEDQLQRLRPYLTAETKIIAAGMVKGIHTSTLQLFEKIIGPTHTSLARKKARLIFCQYDATLIPPENNYPKHYLLENTQYQITNHANVFSREKLDIGTRFFIQNMPANSHYRNIIDLGCGNGIVGLIAGEKNPAAKVHFIDESYMAVASAKENFGRAFPERSAEFIVTDCLKGVSDNSCDLILNNPPFHQQNTVGDFIAQQMFKESYKVLNKGGELWVIGNRHLGYHVILKRLFNNCETVASNKKFVILKAVK</sequence>
<keyword evidence="1 6" id="KW-0963">Cytoplasm</keyword>
<evidence type="ECO:0000313" key="9">
    <source>
        <dbReference type="EMBL" id="RRC99534.1"/>
    </source>
</evidence>
<dbReference type="PANTHER" id="PTHR47816:SF5">
    <property type="entry name" value="RIBOSOMAL RNA LARGE SUBUNIT METHYLTRANSFERASE G"/>
    <property type="match status" value="1"/>
</dbReference>
<gene>
    <name evidence="6" type="primary">rlmG</name>
    <name evidence="9" type="ORF">EHS89_08475</name>
</gene>
<dbReference type="InterPro" id="IPR058679">
    <property type="entry name" value="RlmG_N"/>
</dbReference>
<comment type="subcellular location">
    <subcellularLocation>
        <location evidence="6">Cytoplasm</location>
    </subcellularLocation>
</comment>
<dbReference type="InterPro" id="IPR046977">
    <property type="entry name" value="RsmC/RlmG"/>
</dbReference>
<organism evidence="9 10">
    <name type="scientific">Amphritea balenae</name>
    <dbReference type="NCBI Taxonomy" id="452629"/>
    <lineage>
        <taxon>Bacteria</taxon>
        <taxon>Pseudomonadati</taxon>
        <taxon>Pseudomonadota</taxon>
        <taxon>Gammaproteobacteria</taxon>
        <taxon>Oceanospirillales</taxon>
        <taxon>Oceanospirillaceae</taxon>
        <taxon>Amphritea</taxon>
    </lineage>
</organism>
<keyword evidence="10" id="KW-1185">Reference proteome</keyword>
<dbReference type="GO" id="GO:0052916">
    <property type="term" value="F:23S rRNA (guanine(1835)-N(2))-methyltransferase activity"/>
    <property type="evidence" value="ECO:0007669"/>
    <property type="project" value="UniProtKB-EC"/>
</dbReference>
<dbReference type="PANTHER" id="PTHR47816">
    <property type="entry name" value="RIBOSOMAL RNA SMALL SUBUNIT METHYLTRANSFERASE C"/>
    <property type="match status" value="1"/>
</dbReference>
<keyword evidence="4 6" id="KW-0808">Transferase</keyword>
<evidence type="ECO:0000259" key="8">
    <source>
        <dbReference type="Pfam" id="PF26049"/>
    </source>
</evidence>
<evidence type="ECO:0000256" key="6">
    <source>
        <dbReference type="HAMAP-Rule" id="MF_01859"/>
    </source>
</evidence>
<reference evidence="9 10" key="1">
    <citation type="submission" date="2018-11" db="EMBL/GenBank/DDBJ databases">
        <title>The draft genome sequence of Amphritea balenae JAMM 1525T.</title>
        <authorList>
            <person name="Fang Z."/>
            <person name="Zhang Y."/>
            <person name="Han X."/>
        </authorList>
    </citation>
    <scope>NUCLEOTIDE SEQUENCE [LARGE SCALE GENOMIC DNA]</scope>
    <source>
        <strain evidence="9 10">JAMM 1525</strain>
    </source>
</reference>
<name>A0A3P1SRK8_9GAMM</name>
<keyword evidence="5 6" id="KW-0949">S-adenosyl-L-methionine</keyword>
<comment type="similarity">
    <text evidence="6">Belongs to the methyltransferase superfamily. RlmG family.</text>
</comment>
<dbReference type="CDD" id="cd02440">
    <property type="entry name" value="AdoMet_MTases"/>
    <property type="match status" value="1"/>
</dbReference>
<dbReference type="Proteomes" id="UP000267535">
    <property type="component" value="Unassembled WGS sequence"/>
</dbReference>
<comment type="function">
    <text evidence="6">Specifically methylates the guanine in position 1835 (m2G1835) of 23S rRNA.</text>
</comment>
<evidence type="ECO:0000313" key="10">
    <source>
        <dbReference type="Proteomes" id="UP000267535"/>
    </source>
</evidence>
<proteinExistence type="inferred from homology"/>
<dbReference type="AlphaFoldDB" id="A0A3P1SRK8"/>
<dbReference type="InterPro" id="IPR029063">
    <property type="entry name" value="SAM-dependent_MTases_sf"/>
</dbReference>
<dbReference type="Gene3D" id="3.40.50.150">
    <property type="entry name" value="Vaccinia Virus protein VP39"/>
    <property type="match status" value="2"/>
</dbReference>
<evidence type="ECO:0000256" key="5">
    <source>
        <dbReference type="ARBA" id="ARBA00022691"/>
    </source>
</evidence>
<protein>
    <recommendedName>
        <fullName evidence="6">Ribosomal RNA large subunit methyltransferase G</fullName>
        <ecNumber evidence="6">2.1.1.174</ecNumber>
    </recommendedName>
    <alternativeName>
        <fullName evidence="6">23S rRNA m2G1835 methyltransferase</fullName>
    </alternativeName>
    <alternativeName>
        <fullName evidence="6">rRNA (guanine-N(2)-)-methyltransferase RlmG</fullName>
    </alternativeName>
</protein>
<dbReference type="GO" id="GO:0005737">
    <property type="term" value="C:cytoplasm"/>
    <property type="evidence" value="ECO:0007669"/>
    <property type="project" value="UniProtKB-SubCell"/>
</dbReference>
<dbReference type="HAMAP" id="MF_01859">
    <property type="entry name" value="23SrRNA_methyltr_G"/>
    <property type="match status" value="1"/>
</dbReference>
<dbReference type="OrthoDB" id="29650at2"/>
<feature type="domain" description="RlmG N-terminal" evidence="8">
    <location>
        <begin position="1"/>
        <end position="187"/>
    </location>
</feature>